<proteinExistence type="predicted"/>
<evidence type="ECO:0008006" key="3">
    <source>
        <dbReference type="Google" id="ProtNLM"/>
    </source>
</evidence>
<dbReference type="Gene3D" id="3.30.1310.10">
    <property type="entry name" value="Nucleoid-associated protein YbaB-like domain"/>
    <property type="match status" value="1"/>
</dbReference>
<gene>
    <name evidence="1" type="ORF">GCM10017600_70180</name>
</gene>
<dbReference type="AlphaFoldDB" id="A0A9W6I7N1"/>
<dbReference type="SUPFAM" id="SSF82607">
    <property type="entry name" value="YbaB-like"/>
    <property type="match status" value="1"/>
</dbReference>
<accession>A0A9W6I7N1</accession>
<keyword evidence="2" id="KW-1185">Reference proteome</keyword>
<evidence type="ECO:0000313" key="2">
    <source>
        <dbReference type="Proteomes" id="UP001143474"/>
    </source>
</evidence>
<dbReference type="InterPro" id="IPR004401">
    <property type="entry name" value="YbaB/EbfC"/>
</dbReference>
<evidence type="ECO:0000313" key="1">
    <source>
        <dbReference type="EMBL" id="GLK13607.1"/>
    </source>
</evidence>
<comment type="caution">
    <text evidence="1">The sequence shown here is derived from an EMBL/GenBank/DDBJ whole genome shotgun (WGS) entry which is preliminary data.</text>
</comment>
<sequence length="139" mass="15195">MNLDPDHPRADDPEELAEFVRRSDETLRRLGDAFGELNAVTGEGFGADGMARAVVDSTGRIQQITFDPRVARLDTRTIAEAATEAVRAAQDDARRRSEALLGEATGGEPLTLDMDRARRQFEEIGEDLARTLRDLAGGL</sequence>
<dbReference type="RefSeq" id="WP_271221886.1">
    <property type="nucleotide sequence ID" value="NZ_BAAAVD010000038.1"/>
</dbReference>
<dbReference type="GO" id="GO:0003677">
    <property type="term" value="F:DNA binding"/>
    <property type="evidence" value="ECO:0007669"/>
    <property type="project" value="InterPro"/>
</dbReference>
<name>A0A9W6I7N1_9ACTN</name>
<dbReference type="EMBL" id="BSEV01000024">
    <property type="protein sequence ID" value="GLK13607.1"/>
    <property type="molecule type" value="Genomic_DNA"/>
</dbReference>
<dbReference type="Proteomes" id="UP001143474">
    <property type="component" value="Unassembled WGS sequence"/>
</dbReference>
<protein>
    <recommendedName>
        <fullName evidence="3">YbaB/EbfC family DNA-binding protein</fullName>
    </recommendedName>
</protein>
<reference evidence="1" key="1">
    <citation type="journal article" date="2014" name="Int. J. Syst. Evol. Microbiol.">
        <title>Complete genome sequence of Corynebacterium casei LMG S-19264T (=DSM 44701T), isolated from a smear-ripened cheese.</title>
        <authorList>
            <consortium name="US DOE Joint Genome Institute (JGI-PGF)"/>
            <person name="Walter F."/>
            <person name="Albersmeier A."/>
            <person name="Kalinowski J."/>
            <person name="Ruckert C."/>
        </authorList>
    </citation>
    <scope>NUCLEOTIDE SEQUENCE</scope>
    <source>
        <strain evidence="1">VKM Ac-2007</strain>
    </source>
</reference>
<dbReference type="InterPro" id="IPR036894">
    <property type="entry name" value="YbaB-like_sf"/>
</dbReference>
<dbReference type="Pfam" id="PF02575">
    <property type="entry name" value="YbaB_DNA_bd"/>
    <property type="match status" value="1"/>
</dbReference>
<organism evidence="1 2">
    <name type="scientific">Streptosporangium carneum</name>
    <dbReference type="NCBI Taxonomy" id="47481"/>
    <lineage>
        <taxon>Bacteria</taxon>
        <taxon>Bacillati</taxon>
        <taxon>Actinomycetota</taxon>
        <taxon>Actinomycetes</taxon>
        <taxon>Streptosporangiales</taxon>
        <taxon>Streptosporangiaceae</taxon>
        <taxon>Streptosporangium</taxon>
    </lineage>
</organism>
<reference evidence="1" key="2">
    <citation type="submission" date="2023-01" db="EMBL/GenBank/DDBJ databases">
        <authorList>
            <person name="Sun Q."/>
            <person name="Evtushenko L."/>
        </authorList>
    </citation>
    <scope>NUCLEOTIDE SEQUENCE</scope>
    <source>
        <strain evidence="1">VKM Ac-2007</strain>
    </source>
</reference>